<protein>
    <submittedName>
        <fullName evidence="1">Uncharacterized protein</fullName>
    </submittedName>
</protein>
<dbReference type="EMBL" id="CM004471">
    <property type="protein sequence ID" value="OCT86904.1"/>
    <property type="molecule type" value="Genomic_DNA"/>
</dbReference>
<sequence>MTEINISIPYGKLLLIRDTIHKLLMIKSAEQLKNLETHFWKTKKRQKTTVPIVVTYNPQLNISRKVARDLQPGPVGHQEKTQMNHYRHKIKTKSCDTPMGQHFCRQNHILQDMKVLILIKANFKIERERKIYEFKCIELFSTLRQGLNLGSDSSPAVPDLLPAKICRSRQKKPVHVQSRRNPQYALMRNGGMAHVGGQGGLGLVAPVRSRGQISGHTVM</sequence>
<reference evidence="2" key="1">
    <citation type="journal article" date="2016" name="Nature">
        <title>Genome evolution in the allotetraploid frog Xenopus laevis.</title>
        <authorList>
            <person name="Session A.M."/>
            <person name="Uno Y."/>
            <person name="Kwon T."/>
            <person name="Chapman J.A."/>
            <person name="Toyoda A."/>
            <person name="Takahashi S."/>
            <person name="Fukui A."/>
            <person name="Hikosaka A."/>
            <person name="Suzuki A."/>
            <person name="Kondo M."/>
            <person name="van Heeringen S.J."/>
            <person name="Quigley I."/>
            <person name="Heinz S."/>
            <person name="Ogino H."/>
            <person name="Ochi H."/>
            <person name="Hellsten U."/>
            <person name="Lyons J.B."/>
            <person name="Simakov O."/>
            <person name="Putnam N."/>
            <person name="Stites J."/>
            <person name="Kuroki Y."/>
            <person name="Tanaka T."/>
            <person name="Michiue T."/>
            <person name="Watanabe M."/>
            <person name="Bogdanovic O."/>
            <person name="Lister R."/>
            <person name="Georgiou G."/>
            <person name="Paranjpe S.S."/>
            <person name="van Kruijsbergen I."/>
            <person name="Shu S."/>
            <person name="Carlson J."/>
            <person name="Kinoshita T."/>
            <person name="Ohta Y."/>
            <person name="Mawaribuchi S."/>
            <person name="Jenkins J."/>
            <person name="Grimwood J."/>
            <person name="Schmutz J."/>
            <person name="Mitros T."/>
            <person name="Mozaffari S.V."/>
            <person name="Suzuki Y."/>
            <person name="Haramoto Y."/>
            <person name="Yamamoto T.S."/>
            <person name="Takagi C."/>
            <person name="Heald R."/>
            <person name="Miller K."/>
            <person name="Haudenschild C."/>
            <person name="Kitzman J."/>
            <person name="Nakayama T."/>
            <person name="Izutsu Y."/>
            <person name="Robert J."/>
            <person name="Fortriede J."/>
            <person name="Burns K."/>
            <person name="Lotay V."/>
            <person name="Karimi K."/>
            <person name="Yasuoka Y."/>
            <person name="Dichmann D.S."/>
            <person name="Flajnik M.F."/>
            <person name="Houston D.W."/>
            <person name="Shendure J."/>
            <person name="DuPasquier L."/>
            <person name="Vize P.D."/>
            <person name="Zorn A.M."/>
            <person name="Ito M."/>
            <person name="Marcotte E.M."/>
            <person name="Wallingford J.B."/>
            <person name="Ito Y."/>
            <person name="Asashima M."/>
            <person name="Ueno N."/>
            <person name="Matsuda Y."/>
            <person name="Veenstra G.J."/>
            <person name="Fujiyama A."/>
            <person name="Harland R.M."/>
            <person name="Taira M."/>
            <person name="Rokhsar D.S."/>
        </authorList>
    </citation>
    <scope>NUCLEOTIDE SEQUENCE [LARGE SCALE GENOMIC DNA]</scope>
    <source>
        <strain evidence="2">J</strain>
    </source>
</reference>
<accession>A0A974D782</accession>
<evidence type="ECO:0000313" key="2">
    <source>
        <dbReference type="Proteomes" id="UP000694892"/>
    </source>
</evidence>
<name>A0A974D782_XENLA</name>
<dbReference type="AlphaFoldDB" id="A0A974D782"/>
<dbReference type="Proteomes" id="UP000694892">
    <property type="component" value="Chromosome 3S"/>
</dbReference>
<gene>
    <name evidence="1" type="ORF">XELAEV_18020594mg</name>
</gene>
<evidence type="ECO:0000313" key="1">
    <source>
        <dbReference type="EMBL" id="OCT86904.1"/>
    </source>
</evidence>
<organism evidence="1 2">
    <name type="scientific">Xenopus laevis</name>
    <name type="common">African clawed frog</name>
    <dbReference type="NCBI Taxonomy" id="8355"/>
    <lineage>
        <taxon>Eukaryota</taxon>
        <taxon>Metazoa</taxon>
        <taxon>Chordata</taxon>
        <taxon>Craniata</taxon>
        <taxon>Vertebrata</taxon>
        <taxon>Euteleostomi</taxon>
        <taxon>Amphibia</taxon>
        <taxon>Batrachia</taxon>
        <taxon>Anura</taxon>
        <taxon>Pipoidea</taxon>
        <taxon>Pipidae</taxon>
        <taxon>Xenopodinae</taxon>
        <taxon>Xenopus</taxon>
        <taxon>Xenopus</taxon>
    </lineage>
</organism>
<proteinExistence type="predicted"/>